<evidence type="ECO:0000313" key="2">
    <source>
        <dbReference type="EMBL" id="MBU3843908.1"/>
    </source>
</evidence>
<dbReference type="Gene3D" id="2.40.50.140">
    <property type="entry name" value="Nucleic acid-binding proteins"/>
    <property type="match status" value="1"/>
</dbReference>
<feature type="domain" description="DUF2357" evidence="1">
    <location>
        <begin position="86"/>
        <end position="183"/>
    </location>
</feature>
<accession>A0A948TFQ4</accession>
<dbReference type="EMBL" id="JAHLFE010000063">
    <property type="protein sequence ID" value="MBU3843908.1"/>
    <property type="molecule type" value="Genomic_DNA"/>
</dbReference>
<gene>
    <name evidence="2" type="ORF">H9847_03420</name>
</gene>
<evidence type="ECO:0000259" key="1">
    <source>
        <dbReference type="Pfam" id="PF09823"/>
    </source>
</evidence>
<evidence type="ECO:0000313" key="3">
    <source>
        <dbReference type="Proteomes" id="UP000733611"/>
    </source>
</evidence>
<sequence>MDKSSPDEALVIDGYLDWCQALRQGNSQALLLLALDDLFMQSCIFDPRTGDGGYNDLEHFLDDVLKGLLEPKHLDHLSWIVQYSLTAIEHLLRGVREELVREHELLPVEQVSQTDSASIIWLSRLQGRTIKEKLSGKRQMLAPVRNWTIDTAENRLFKVFLERLNELNEAKAAALGSADDFYEQVAAQITRWLASDEVRAMRRWANLPPNNVLLADKYYRKIWDSWEWIRSIDDSCRVEAAALPDKLLQSAFWVTAAALHELSSVRFLQVPCVFSMRSFTAVPVSQVSSLTQNKLYLAGFWENNRFALEYKHDEVVFTIPSLQCRVSGNASGLTLHYSQDESQHEHTVTIAAGESSILQLHKALSNILRSLPLSTVRAHTNKDVALDPDKTDSSARYGLIDLSQMRPHYALVDEEPRAEQQLPYRLLGQFCDSDKCGRVFLDCSLTEGLLLTEHNPVLSPYDLFSGEKTDHEMFAAAQLFFSKLHDEVRCTQACYYLVPDAADEIALSTVRRQLNLYFPNAQPLPRSIATVFALLKSCPDAFAGHNQVLVMCASLFGTQLVITPLLGTRETKIQTKLPQAGGMLWEHYPSNIYSPPELKQVYLSILPAGFNKQACKQMSFAFADIPALENVGVSFADTEQETGQKADLSFWLFEPQKVQELSSLLTSVQLKAQMFFADIQQQMQLKGDIPLFFISADSALQLQDEPELEVRNLGGFSPVTGGAQLIAWQQLPNSPDLWKDHLPELFMRASVNGITSYVPLVRSSKAVLPHFGECFVVTKVEFSLPQGKDLYQFPLTKSERGKPLRYQMQITSPAFPLNADVTCDLEVLYTYGAEQPYRLLVKPKSGHKAPFQQIEAQWVNAESIKRNSPVPQLPAALKWANLRRYPSNRGSSDVIAWMLREFGNVHNLCKKYLSVLDGTQQSDDIRLEVENFASNVSVVRKNGEFGFLSLPDGKEVFFHPREYYGHGSLWDQEVIYFTLTKTDNGYKACDISDTIGASWLEDRANKLQKSLRFPSIQIWRDGRSINDADAPQQLRDAVETFEQDLQVIERLGLLDSKLGQECSLCAARMHKDAVWFQALWQKLELISASTEKPDNLGFYVDMLGSAIGDLSLPVQQRIHDNLLMNISTWKINALAQAYWRCPDVVTKLTAEQVKTLGQAVYSTLNSMLHNDSTKPGYKTTRKIMRLCELLLALLRTRGSQDPQISQVLDANGDLAAKLIEAVDNLQQYYSQHPFPMNTFVRLNLDKPESWKNMPDLLYAVYMYLSGDDGADDIMITAIVDDVDE</sequence>
<reference evidence="2" key="2">
    <citation type="submission" date="2021-04" db="EMBL/GenBank/DDBJ databases">
        <authorList>
            <person name="Gilroy R."/>
        </authorList>
    </citation>
    <scope>NUCLEOTIDE SEQUENCE</scope>
    <source>
        <strain evidence="2">378</strain>
    </source>
</reference>
<protein>
    <submittedName>
        <fullName evidence="2">DUF2357 domain-containing protein</fullName>
    </submittedName>
</protein>
<proteinExistence type="predicted"/>
<name>A0A948TFQ4_9GAMM</name>
<organism evidence="2 3">
    <name type="scientific">Candidatus Anaerobiospirillum pullicola</name>
    <dbReference type="NCBI Taxonomy" id="2838451"/>
    <lineage>
        <taxon>Bacteria</taxon>
        <taxon>Pseudomonadati</taxon>
        <taxon>Pseudomonadota</taxon>
        <taxon>Gammaproteobacteria</taxon>
        <taxon>Aeromonadales</taxon>
        <taxon>Succinivibrionaceae</taxon>
        <taxon>Anaerobiospirillum</taxon>
    </lineage>
</organism>
<dbReference type="Pfam" id="PF09823">
    <property type="entry name" value="DUF2357"/>
    <property type="match status" value="1"/>
</dbReference>
<dbReference type="InterPro" id="IPR012340">
    <property type="entry name" value="NA-bd_OB-fold"/>
</dbReference>
<reference evidence="2" key="1">
    <citation type="journal article" date="2021" name="PeerJ">
        <title>Extensive microbial diversity within the chicken gut microbiome revealed by metagenomics and culture.</title>
        <authorList>
            <person name="Gilroy R."/>
            <person name="Ravi A."/>
            <person name="Getino M."/>
            <person name="Pursley I."/>
            <person name="Horton D.L."/>
            <person name="Alikhan N.F."/>
            <person name="Baker D."/>
            <person name="Gharbi K."/>
            <person name="Hall N."/>
            <person name="Watson M."/>
            <person name="Adriaenssens E.M."/>
            <person name="Foster-Nyarko E."/>
            <person name="Jarju S."/>
            <person name="Secka A."/>
            <person name="Antonio M."/>
            <person name="Oren A."/>
            <person name="Chaudhuri R.R."/>
            <person name="La Ragione R."/>
            <person name="Hildebrand F."/>
            <person name="Pallen M.J."/>
        </authorList>
    </citation>
    <scope>NUCLEOTIDE SEQUENCE</scope>
    <source>
        <strain evidence="2">378</strain>
    </source>
</reference>
<comment type="caution">
    <text evidence="2">The sequence shown here is derived from an EMBL/GenBank/DDBJ whole genome shotgun (WGS) entry which is preliminary data.</text>
</comment>
<dbReference type="SUPFAM" id="SSF50249">
    <property type="entry name" value="Nucleic acid-binding proteins"/>
    <property type="match status" value="1"/>
</dbReference>
<dbReference type="Proteomes" id="UP000733611">
    <property type="component" value="Unassembled WGS sequence"/>
</dbReference>
<dbReference type="InterPro" id="IPR018633">
    <property type="entry name" value="DUF2357"/>
</dbReference>